<name>A0A1U7P4Z2_9DEIO</name>
<gene>
    <name evidence="1" type="ORF">BOO71_0000706</name>
</gene>
<reference evidence="1 2" key="1">
    <citation type="submission" date="2017-01" db="EMBL/GenBank/DDBJ databases">
        <title>Genome Analysis of Deinococcus marmoris KOPRI26562.</title>
        <authorList>
            <person name="Kim J.H."/>
            <person name="Oh H.-M."/>
        </authorList>
    </citation>
    <scope>NUCLEOTIDE SEQUENCE [LARGE SCALE GENOMIC DNA]</scope>
    <source>
        <strain evidence="1 2">KOPRI26562</strain>
    </source>
</reference>
<evidence type="ECO:0000313" key="2">
    <source>
        <dbReference type="Proteomes" id="UP000186607"/>
    </source>
</evidence>
<proteinExistence type="predicted"/>
<accession>A0A1U7P4Z2</accession>
<sequence length="49" mass="5266">MHAEVAQGLGEAMRLGLLNGPVWTRWPAGRDGRPLIQIWDGVALTGGLK</sequence>
<dbReference type="AlphaFoldDB" id="A0A1U7P4Z2"/>
<protein>
    <submittedName>
        <fullName evidence="1">Uncharacterized protein</fullName>
    </submittedName>
</protein>
<dbReference type="Proteomes" id="UP000186607">
    <property type="component" value="Unassembled WGS sequence"/>
</dbReference>
<comment type="caution">
    <text evidence="1">The sequence shown here is derived from an EMBL/GenBank/DDBJ whole genome shotgun (WGS) entry which is preliminary data.</text>
</comment>
<evidence type="ECO:0000313" key="1">
    <source>
        <dbReference type="EMBL" id="OLV20226.1"/>
    </source>
</evidence>
<dbReference type="EMBL" id="MSTI01000007">
    <property type="protein sequence ID" value="OLV20226.1"/>
    <property type="molecule type" value="Genomic_DNA"/>
</dbReference>
<keyword evidence="2" id="KW-1185">Reference proteome</keyword>
<organism evidence="1 2">
    <name type="scientific">Deinococcus marmoris</name>
    <dbReference type="NCBI Taxonomy" id="249408"/>
    <lineage>
        <taxon>Bacteria</taxon>
        <taxon>Thermotogati</taxon>
        <taxon>Deinococcota</taxon>
        <taxon>Deinococci</taxon>
        <taxon>Deinococcales</taxon>
        <taxon>Deinococcaceae</taxon>
        <taxon>Deinococcus</taxon>
    </lineage>
</organism>